<dbReference type="Proteomes" id="UP000606786">
    <property type="component" value="Unassembled WGS sequence"/>
</dbReference>
<feature type="region of interest" description="Disordered" evidence="1">
    <location>
        <begin position="1"/>
        <end position="41"/>
    </location>
</feature>
<evidence type="ECO:0000313" key="2">
    <source>
        <dbReference type="EMBL" id="CAD6997326.1"/>
    </source>
</evidence>
<accession>A0A811UH77</accession>
<name>A0A811UH77_CERCA</name>
<feature type="compositionally biased region" description="Basic residues" evidence="1">
    <location>
        <begin position="1"/>
        <end position="18"/>
    </location>
</feature>
<evidence type="ECO:0000313" key="3">
    <source>
        <dbReference type="Proteomes" id="UP000606786"/>
    </source>
</evidence>
<evidence type="ECO:0000256" key="1">
    <source>
        <dbReference type="SAM" id="MobiDB-lite"/>
    </source>
</evidence>
<organism evidence="2 3">
    <name type="scientific">Ceratitis capitata</name>
    <name type="common">Mediterranean fruit fly</name>
    <name type="synonym">Tephritis capitata</name>
    <dbReference type="NCBI Taxonomy" id="7213"/>
    <lineage>
        <taxon>Eukaryota</taxon>
        <taxon>Metazoa</taxon>
        <taxon>Ecdysozoa</taxon>
        <taxon>Arthropoda</taxon>
        <taxon>Hexapoda</taxon>
        <taxon>Insecta</taxon>
        <taxon>Pterygota</taxon>
        <taxon>Neoptera</taxon>
        <taxon>Endopterygota</taxon>
        <taxon>Diptera</taxon>
        <taxon>Brachycera</taxon>
        <taxon>Muscomorpha</taxon>
        <taxon>Tephritoidea</taxon>
        <taxon>Tephritidae</taxon>
        <taxon>Ceratitis</taxon>
        <taxon>Ceratitis</taxon>
    </lineage>
</organism>
<comment type="caution">
    <text evidence="2">The sequence shown here is derived from an EMBL/GenBank/DDBJ whole genome shotgun (WGS) entry which is preliminary data.</text>
</comment>
<dbReference type="AlphaFoldDB" id="A0A811UH77"/>
<keyword evidence="3" id="KW-1185">Reference proteome</keyword>
<sequence>MRKRDGQKKYSRSKKSKHTAQSPQTSNMTTAPPSPSITPMAMEEDVIDVAEMTDVVDVGDHEQEVTPTTPPLLAMVVTPHQKAVITKAHHAGERNQYLSKW</sequence>
<feature type="compositionally biased region" description="Polar residues" evidence="1">
    <location>
        <begin position="19"/>
        <end position="31"/>
    </location>
</feature>
<dbReference type="EMBL" id="CAJHJT010000012">
    <property type="protein sequence ID" value="CAD6997326.1"/>
    <property type="molecule type" value="Genomic_DNA"/>
</dbReference>
<proteinExistence type="predicted"/>
<protein>
    <submittedName>
        <fullName evidence="2">(Mediterranean fruit fly) hypothetical protein</fullName>
    </submittedName>
</protein>
<reference evidence="2" key="1">
    <citation type="submission" date="2020-11" db="EMBL/GenBank/DDBJ databases">
        <authorList>
            <person name="Whitehead M."/>
        </authorList>
    </citation>
    <scope>NUCLEOTIDE SEQUENCE</scope>
    <source>
        <strain evidence="2">EGII</strain>
    </source>
</reference>
<gene>
    <name evidence="2" type="ORF">CCAP1982_LOCUS5960</name>
</gene>